<reference evidence="1" key="1">
    <citation type="journal article" date="2019" name="bioRxiv">
        <title>The Genome of the Zebra Mussel, Dreissena polymorpha: A Resource for Invasive Species Research.</title>
        <authorList>
            <person name="McCartney M.A."/>
            <person name="Auch B."/>
            <person name="Kono T."/>
            <person name="Mallez S."/>
            <person name="Zhang Y."/>
            <person name="Obille A."/>
            <person name="Becker A."/>
            <person name="Abrahante J.E."/>
            <person name="Garbe J."/>
            <person name="Badalamenti J.P."/>
            <person name="Herman A."/>
            <person name="Mangelson H."/>
            <person name="Liachko I."/>
            <person name="Sullivan S."/>
            <person name="Sone E.D."/>
            <person name="Koren S."/>
            <person name="Silverstein K.A.T."/>
            <person name="Beckman K.B."/>
            <person name="Gohl D.M."/>
        </authorList>
    </citation>
    <scope>NUCLEOTIDE SEQUENCE</scope>
    <source>
        <strain evidence="1">Duluth1</strain>
        <tissue evidence="1">Whole animal</tissue>
    </source>
</reference>
<evidence type="ECO:0000313" key="1">
    <source>
        <dbReference type="EMBL" id="KAH3703437.1"/>
    </source>
</evidence>
<evidence type="ECO:0000313" key="2">
    <source>
        <dbReference type="Proteomes" id="UP000828390"/>
    </source>
</evidence>
<comment type="caution">
    <text evidence="1">The sequence shown here is derived from an EMBL/GenBank/DDBJ whole genome shotgun (WGS) entry which is preliminary data.</text>
</comment>
<proteinExistence type="predicted"/>
<gene>
    <name evidence="1" type="ORF">DPMN_078473</name>
</gene>
<organism evidence="1 2">
    <name type="scientific">Dreissena polymorpha</name>
    <name type="common">Zebra mussel</name>
    <name type="synonym">Mytilus polymorpha</name>
    <dbReference type="NCBI Taxonomy" id="45954"/>
    <lineage>
        <taxon>Eukaryota</taxon>
        <taxon>Metazoa</taxon>
        <taxon>Spiralia</taxon>
        <taxon>Lophotrochozoa</taxon>
        <taxon>Mollusca</taxon>
        <taxon>Bivalvia</taxon>
        <taxon>Autobranchia</taxon>
        <taxon>Heteroconchia</taxon>
        <taxon>Euheterodonta</taxon>
        <taxon>Imparidentia</taxon>
        <taxon>Neoheterodontei</taxon>
        <taxon>Myida</taxon>
        <taxon>Dreissenoidea</taxon>
        <taxon>Dreissenidae</taxon>
        <taxon>Dreissena</taxon>
    </lineage>
</organism>
<dbReference type="AlphaFoldDB" id="A0A9D3YMR5"/>
<keyword evidence="2" id="KW-1185">Reference proteome</keyword>
<dbReference type="EMBL" id="JAIWYP010000015">
    <property type="protein sequence ID" value="KAH3703437.1"/>
    <property type="molecule type" value="Genomic_DNA"/>
</dbReference>
<name>A0A9D3YMR5_DREPO</name>
<reference evidence="1" key="2">
    <citation type="submission" date="2020-11" db="EMBL/GenBank/DDBJ databases">
        <authorList>
            <person name="McCartney M.A."/>
            <person name="Auch B."/>
            <person name="Kono T."/>
            <person name="Mallez S."/>
            <person name="Becker A."/>
            <person name="Gohl D.M."/>
            <person name="Silverstein K.A.T."/>
            <person name="Koren S."/>
            <person name="Bechman K.B."/>
            <person name="Herman A."/>
            <person name="Abrahante J.E."/>
            <person name="Garbe J."/>
        </authorList>
    </citation>
    <scope>NUCLEOTIDE SEQUENCE</scope>
    <source>
        <strain evidence="1">Duluth1</strain>
        <tissue evidence="1">Whole animal</tissue>
    </source>
</reference>
<accession>A0A9D3YMR5</accession>
<dbReference type="Proteomes" id="UP000828390">
    <property type="component" value="Unassembled WGS sequence"/>
</dbReference>
<protein>
    <submittedName>
        <fullName evidence="1">Uncharacterized protein</fullName>
    </submittedName>
</protein>
<sequence length="116" mass="13483">MSVWRLSFLSHCQFGGYLSCLTVSLEVIFPVSLSVWRLSHLSSCSVWRLSPLSHFQFGGSSLKEEEMTAENVKKQMTDEEWQKVYDMSRDKNLYQNLCSSLFPTIHGMKWSTQKIH</sequence>